<dbReference type="InterPro" id="IPR014780">
    <property type="entry name" value="tRNA_psdUridine_synth_TruB"/>
</dbReference>
<dbReference type="GO" id="GO:0160148">
    <property type="term" value="F:tRNA pseudouridine(55) synthase activity"/>
    <property type="evidence" value="ECO:0007669"/>
    <property type="project" value="UniProtKB-EC"/>
</dbReference>
<accession>A0A0K1EJN8</accession>
<organism evidence="7 8">
    <name type="scientific">Chondromyces crocatus</name>
    <dbReference type="NCBI Taxonomy" id="52"/>
    <lineage>
        <taxon>Bacteria</taxon>
        <taxon>Pseudomonadati</taxon>
        <taxon>Myxococcota</taxon>
        <taxon>Polyangia</taxon>
        <taxon>Polyangiales</taxon>
        <taxon>Polyangiaceae</taxon>
        <taxon>Chondromyces</taxon>
    </lineage>
</organism>
<feature type="active site" description="Nucleophile" evidence="5">
    <location>
        <position position="46"/>
    </location>
</feature>
<reference evidence="7 8" key="1">
    <citation type="submission" date="2015-07" db="EMBL/GenBank/DDBJ databases">
        <title>Genome analysis of myxobacterium Chondromyces crocatus Cm c5 reveals a high potential for natural compound synthesis and the genetic basis for the loss of fruiting body formation.</title>
        <authorList>
            <person name="Zaburannyi N."/>
            <person name="Bunk B."/>
            <person name="Maier J."/>
            <person name="Overmann J."/>
            <person name="Mueller R."/>
        </authorList>
    </citation>
    <scope>NUCLEOTIDE SEQUENCE [LARGE SCALE GENOMIC DNA]</scope>
    <source>
        <strain evidence="7 8">Cm c5</strain>
    </source>
</reference>
<keyword evidence="8" id="KW-1185">Reference proteome</keyword>
<evidence type="ECO:0000256" key="1">
    <source>
        <dbReference type="ARBA" id="ARBA00000385"/>
    </source>
</evidence>
<protein>
    <recommendedName>
        <fullName evidence="5">tRNA pseudouridine synthase B</fullName>
        <ecNumber evidence="5">5.4.99.25</ecNumber>
    </recommendedName>
    <alternativeName>
        <fullName evidence="5">tRNA pseudouridine(55) synthase</fullName>
        <shortName evidence="5">Psi55 synthase</shortName>
    </alternativeName>
    <alternativeName>
        <fullName evidence="5">tRNA pseudouridylate synthase</fullName>
    </alternativeName>
    <alternativeName>
        <fullName evidence="5">tRNA-uridine isomerase</fullName>
    </alternativeName>
</protein>
<dbReference type="HAMAP" id="MF_01080">
    <property type="entry name" value="TruB_bact"/>
    <property type="match status" value="1"/>
</dbReference>
<dbReference type="Pfam" id="PF16198">
    <property type="entry name" value="TruB_C_2"/>
    <property type="match status" value="1"/>
</dbReference>
<dbReference type="InterPro" id="IPR012960">
    <property type="entry name" value="Dyskerin-like"/>
</dbReference>
<dbReference type="STRING" id="52.CMC5_052240"/>
<comment type="catalytic activity">
    <reaction evidence="1 5">
        <text>uridine(55) in tRNA = pseudouridine(55) in tRNA</text>
        <dbReference type="Rhea" id="RHEA:42532"/>
        <dbReference type="Rhea" id="RHEA-COMP:10101"/>
        <dbReference type="Rhea" id="RHEA-COMP:10102"/>
        <dbReference type="ChEBI" id="CHEBI:65314"/>
        <dbReference type="ChEBI" id="CHEBI:65315"/>
        <dbReference type="EC" id="5.4.99.25"/>
    </reaction>
</comment>
<evidence type="ECO:0000256" key="3">
    <source>
        <dbReference type="ARBA" id="ARBA00022694"/>
    </source>
</evidence>
<dbReference type="SMART" id="SM01136">
    <property type="entry name" value="DKCLD"/>
    <property type="match status" value="1"/>
</dbReference>
<dbReference type="PATRIC" id="fig|52.7.peg.5774"/>
<dbReference type="KEGG" id="ccro:CMC5_052240"/>
<evidence type="ECO:0000256" key="2">
    <source>
        <dbReference type="ARBA" id="ARBA00005642"/>
    </source>
</evidence>
<evidence type="ECO:0000313" key="8">
    <source>
        <dbReference type="Proteomes" id="UP000067626"/>
    </source>
</evidence>
<sequence>MSVKRPPPPDGVLVVDKPRGPTSHDVVFRLRRALGTKKLGHAGTLDPMASGVLVILVGEGTKLGPYLTAQNKRYVTDVALGVGTDTLDAEGRVTETTPLPPWLEDELSRLGDGEPAEEQLPLLAPRIADALAAEKGRHAQVPPAHSAIKVDGQRSYALARAGKEVELAERPVEVYALACRGTALSPPGLRLELDVQKGYYVRSLARDLGKHLDVPAHLTSLRRTASGSFTIERALPPTAEPEALRAAIIPLVEAASLGLSIAHLTDDGTRRARLGQRLRLDDFTTPPPIGDGPVEEHASAWIAPDGQLVAIGIARHEDDGALKISVLRGFVSAAADPSVPPCTEEVEG</sequence>
<evidence type="ECO:0000313" key="7">
    <source>
        <dbReference type="EMBL" id="AKT41065.1"/>
    </source>
</evidence>
<dbReference type="Pfam" id="PF01509">
    <property type="entry name" value="TruB_N"/>
    <property type="match status" value="2"/>
</dbReference>
<keyword evidence="4 5" id="KW-0413">Isomerase</keyword>
<dbReference type="CDD" id="cd02573">
    <property type="entry name" value="PseudoU_synth_EcTruB"/>
    <property type="match status" value="1"/>
</dbReference>
<name>A0A0K1EJN8_CHOCO</name>
<dbReference type="AlphaFoldDB" id="A0A0K1EJN8"/>
<dbReference type="EMBL" id="CP012159">
    <property type="protein sequence ID" value="AKT41065.1"/>
    <property type="molecule type" value="Genomic_DNA"/>
</dbReference>
<comment type="similarity">
    <text evidence="2 5">Belongs to the pseudouridine synthase TruB family. Type 1 subfamily.</text>
</comment>
<dbReference type="InterPro" id="IPR020103">
    <property type="entry name" value="PsdUridine_synth_cat_dom_sf"/>
</dbReference>
<dbReference type="PANTHER" id="PTHR13767:SF2">
    <property type="entry name" value="PSEUDOURIDYLATE SYNTHASE TRUB1"/>
    <property type="match status" value="1"/>
</dbReference>
<dbReference type="PANTHER" id="PTHR13767">
    <property type="entry name" value="TRNA-PSEUDOURIDINE SYNTHASE"/>
    <property type="match status" value="1"/>
</dbReference>
<dbReference type="Proteomes" id="UP000067626">
    <property type="component" value="Chromosome"/>
</dbReference>
<dbReference type="InterPro" id="IPR032819">
    <property type="entry name" value="TruB_C"/>
</dbReference>
<comment type="function">
    <text evidence="5">Responsible for synthesis of pseudouridine from uracil-55 in the psi GC loop of transfer RNAs.</text>
</comment>
<dbReference type="SUPFAM" id="SSF55120">
    <property type="entry name" value="Pseudouridine synthase"/>
    <property type="match status" value="1"/>
</dbReference>
<dbReference type="GO" id="GO:0003723">
    <property type="term" value="F:RNA binding"/>
    <property type="evidence" value="ECO:0007669"/>
    <property type="project" value="InterPro"/>
</dbReference>
<dbReference type="EC" id="5.4.99.25" evidence="5"/>
<gene>
    <name evidence="5" type="primary">truB</name>
    <name evidence="7" type="ORF">CMC5_052240</name>
</gene>
<dbReference type="GO" id="GO:0031119">
    <property type="term" value="P:tRNA pseudouridine synthesis"/>
    <property type="evidence" value="ECO:0007669"/>
    <property type="project" value="UniProtKB-UniRule"/>
</dbReference>
<dbReference type="InterPro" id="IPR002501">
    <property type="entry name" value="PsdUridine_synth_N"/>
</dbReference>
<evidence type="ECO:0000256" key="5">
    <source>
        <dbReference type="HAMAP-Rule" id="MF_01080"/>
    </source>
</evidence>
<dbReference type="Gene3D" id="3.30.2350.10">
    <property type="entry name" value="Pseudouridine synthase"/>
    <property type="match status" value="1"/>
</dbReference>
<proteinExistence type="inferred from homology"/>
<feature type="domain" description="Dyskerin-like" evidence="6">
    <location>
        <begin position="1"/>
        <end position="27"/>
    </location>
</feature>
<evidence type="ECO:0000256" key="4">
    <source>
        <dbReference type="ARBA" id="ARBA00023235"/>
    </source>
</evidence>
<evidence type="ECO:0000259" key="6">
    <source>
        <dbReference type="SMART" id="SM01136"/>
    </source>
</evidence>
<keyword evidence="3 5" id="KW-0819">tRNA processing</keyword>
<dbReference type="GO" id="GO:1990481">
    <property type="term" value="P:mRNA pseudouridine synthesis"/>
    <property type="evidence" value="ECO:0007669"/>
    <property type="project" value="TreeGrafter"/>
</dbReference>